<organism evidence="1 2">
    <name type="scientific">Denitrificimonas halotolerans</name>
    <dbReference type="NCBI Taxonomy" id="3098930"/>
    <lineage>
        <taxon>Bacteria</taxon>
        <taxon>Pseudomonadati</taxon>
        <taxon>Pseudomonadota</taxon>
        <taxon>Gammaproteobacteria</taxon>
        <taxon>Pseudomonadales</taxon>
        <taxon>Pseudomonadaceae</taxon>
        <taxon>Denitrificimonas</taxon>
    </lineage>
</organism>
<sequence length="183" mass="19910">MSILYLHGFASAVKRISKKYDELGKIDKVVAFAPDYSEGFASVLSSTFAFVREQGNIKGVVGTSMGGYLASHIAAQLKVPCVAINPSIQPSESLKKYVGKHHNHDGSVYELTVAQVSTYPDFNTAANSLIIVSNNDAVIPPQLTQAFAQEKHIPIISCDYGDHRFEDISSLMTPITEHLQPAQ</sequence>
<dbReference type="PANTHER" id="PTHR35602">
    <property type="entry name" value="ESTERASE YQIA-RELATED"/>
    <property type="match status" value="1"/>
</dbReference>
<reference evidence="1 2" key="1">
    <citation type="submission" date="2023-12" db="EMBL/GenBank/DDBJ databases">
        <title>Denitrificimonas halotolerans sp. nov.,a novel species isolated from landfill leachate.</title>
        <authorList>
            <person name="Wang S."/>
        </authorList>
    </citation>
    <scope>NUCLEOTIDE SEQUENCE [LARGE SCALE GENOMIC DNA]</scope>
    <source>
        <strain evidence="1 2">JX-1</strain>
    </source>
</reference>
<keyword evidence="2" id="KW-1185">Reference proteome</keyword>
<keyword evidence="1" id="KW-0378">Hydrolase</keyword>
<name>A0ABU5GTJ6_9GAMM</name>
<protein>
    <submittedName>
        <fullName evidence="1">YqiA/YcfP family alpha/beta fold hydrolase</fullName>
    </submittedName>
</protein>
<dbReference type="InterPro" id="IPR029058">
    <property type="entry name" value="AB_hydrolase_fold"/>
</dbReference>
<evidence type="ECO:0000313" key="2">
    <source>
        <dbReference type="Proteomes" id="UP001294570"/>
    </source>
</evidence>
<proteinExistence type="predicted"/>
<accession>A0ABU5GTJ6</accession>
<dbReference type="Proteomes" id="UP001294570">
    <property type="component" value="Unassembled WGS sequence"/>
</dbReference>
<dbReference type="InterPro" id="IPR008886">
    <property type="entry name" value="UPF0227/Esterase_YqiA"/>
</dbReference>
<gene>
    <name evidence="1" type="ORF">TOI97_12125</name>
</gene>
<comment type="caution">
    <text evidence="1">The sequence shown here is derived from an EMBL/GenBank/DDBJ whole genome shotgun (WGS) entry which is preliminary data.</text>
</comment>
<dbReference type="EMBL" id="JAXIVU010000024">
    <property type="protein sequence ID" value="MDY7220310.1"/>
    <property type="molecule type" value="Genomic_DNA"/>
</dbReference>
<dbReference type="Pfam" id="PF05728">
    <property type="entry name" value="UPF0227"/>
    <property type="match status" value="1"/>
</dbReference>
<dbReference type="SUPFAM" id="SSF53474">
    <property type="entry name" value="alpha/beta-Hydrolases"/>
    <property type="match status" value="1"/>
</dbReference>
<dbReference type="Gene3D" id="3.40.50.1820">
    <property type="entry name" value="alpha/beta hydrolase"/>
    <property type="match status" value="1"/>
</dbReference>
<dbReference type="GO" id="GO:0016787">
    <property type="term" value="F:hydrolase activity"/>
    <property type="evidence" value="ECO:0007669"/>
    <property type="project" value="UniProtKB-KW"/>
</dbReference>
<dbReference type="RefSeq" id="WP_321554393.1">
    <property type="nucleotide sequence ID" value="NZ_JAXIVU010000024.1"/>
</dbReference>
<evidence type="ECO:0000313" key="1">
    <source>
        <dbReference type="EMBL" id="MDY7220310.1"/>
    </source>
</evidence>
<dbReference type="PANTHER" id="PTHR35602:SF2">
    <property type="entry name" value="UPF0227 PROTEIN YCFP"/>
    <property type="match status" value="1"/>
</dbReference>